<protein>
    <submittedName>
        <fullName evidence="2">Uncharacterized protein</fullName>
    </submittedName>
</protein>
<feature type="non-terminal residue" evidence="2">
    <location>
        <position position="211"/>
    </location>
</feature>
<accession>A0A9W8JRY2</accession>
<evidence type="ECO:0000313" key="3">
    <source>
        <dbReference type="Proteomes" id="UP001140091"/>
    </source>
</evidence>
<evidence type="ECO:0000313" key="2">
    <source>
        <dbReference type="EMBL" id="KAJ2935710.1"/>
    </source>
</evidence>
<name>A0A9W8JRY2_9AGAR</name>
<sequence>MTLSGFLLEPSKENETIVKDTVANTLKHAPTIIEWFNRHQSNLHPRLNLYTAVDIPRCVASSIEVRALTVNESNGPQIVWRIYIYTPTLDVKLAAEFTALAKDIQYASVHGYGNAKRTDFQCGLCRGRDHPTVTCPIKAVHGFFNNNPNPSLANSTQEYTSPVSLKTNDNDNDTLFDIPENNNQSRGHQTLRTMQATRGRGGRRGGRGLPK</sequence>
<keyword evidence="3" id="KW-1185">Reference proteome</keyword>
<proteinExistence type="predicted"/>
<evidence type="ECO:0000256" key="1">
    <source>
        <dbReference type="SAM" id="MobiDB-lite"/>
    </source>
</evidence>
<comment type="caution">
    <text evidence="2">The sequence shown here is derived from an EMBL/GenBank/DDBJ whole genome shotgun (WGS) entry which is preliminary data.</text>
</comment>
<reference evidence="2" key="1">
    <citation type="submission" date="2022-06" db="EMBL/GenBank/DDBJ databases">
        <title>Genome Sequence of Candolleomyces eurysporus.</title>
        <authorList>
            <person name="Buettner E."/>
        </authorList>
    </citation>
    <scope>NUCLEOTIDE SEQUENCE</scope>
    <source>
        <strain evidence="2">VTCC 930004</strain>
    </source>
</reference>
<feature type="compositionally biased region" description="Basic residues" evidence="1">
    <location>
        <begin position="200"/>
        <end position="211"/>
    </location>
</feature>
<dbReference type="AlphaFoldDB" id="A0A9W8JRY2"/>
<feature type="compositionally biased region" description="Polar residues" evidence="1">
    <location>
        <begin position="180"/>
        <end position="196"/>
    </location>
</feature>
<dbReference type="OrthoDB" id="3070652at2759"/>
<organism evidence="2 3">
    <name type="scientific">Candolleomyces eurysporus</name>
    <dbReference type="NCBI Taxonomy" id="2828524"/>
    <lineage>
        <taxon>Eukaryota</taxon>
        <taxon>Fungi</taxon>
        <taxon>Dikarya</taxon>
        <taxon>Basidiomycota</taxon>
        <taxon>Agaricomycotina</taxon>
        <taxon>Agaricomycetes</taxon>
        <taxon>Agaricomycetidae</taxon>
        <taxon>Agaricales</taxon>
        <taxon>Agaricineae</taxon>
        <taxon>Psathyrellaceae</taxon>
        <taxon>Candolleomyces</taxon>
    </lineage>
</organism>
<dbReference type="Proteomes" id="UP001140091">
    <property type="component" value="Unassembled WGS sequence"/>
</dbReference>
<feature type="region of interest" description="Disordered" evidence="1">
    <location>
        <begin position="178"/>
        <end position="211"/>
    </location>
</feature>
<dbReference type="EMBL" id="JANBPK010000388">
    <property type="protein sequence ID" value="KAJ2935710.1"/>
    <property type="molecule type" value="Genomic_DNA"/>
</dbReference>
<gene>
    <name evidence="2" type="ORF">H1R20_g1385</name>
</gene>